<dbReference type="SUPFAM" id="SSF88946">
    <property type="entry name" value="Sigma2 domain of RNA polymerase sigma factors"/>
    <property type="match status" value="1"/>
</dbReference>
<keyword evidence="4" id="KW-0804">Transcription</keyword>
<organism evidence="6 7">
    <name type="scientific">Coprobacter secundus subsp. similis</name>
    <dbReference type="NCBI Taxonomy" id="2751153"/>
    <lineage>
        <taxon>Bacteria</taxon>
        <taxon>Pseudomonadati</taxon>
        <taxon>Bacteroidota</taxon>
        <taxon>Bacteroidia</taxon>
        <taxon>Bacteroidales</taxon>
        <taxon>Barnesiellaceae</taxon>
        <taxon>Coprobacter</taxon>
    </lineage>
</organism>
<dbReference type="InterPro" id="IPR014284">
    <property type="entry name" value="RNA_pol_sigma-70_dom"/>
</dbReference>
<dbReference type="InterPro" id="IPR013324">
    <property type="entry name" value="RNA_pol_sigma_r3/r4-like"/>
</dbReference>
<dbReference type="GO" id="GO:0003677">
    <property type="term" value="F:DNA binding"/>
    <property type="evidence" value="ECO:0007669"/>
    <property type="project" value="InterPro"/>
</dbReference>
<dbReference type="InterPro" id="IPR013325">
    <property type="entry name" value="RNA_pol_sigma_r2"/>
</dbReference>
<evidence type="ECO:0000259" key="5">
    <source>
        <dbReference type="Pfam" id="PF08281"/>
    </source>
</evidence>
<name>A0A7G1HUB5_9BACT</name>
<proteinExistence type="inferred from homology"/>
<keyword evidence="3" id="KW-0731">Sigma factor</keyword>
<dbReference type="GO" id="GO:0016987">
    <property type="term" value="F:sigma factor activity"/>
    <property type="evidence" value="ECO:0007669"/>
    <property type="project" value="UniProtKB-KW"/>
</dbReference>
<dbReference type="EMBL" id="AP023322">
    <property type="protein sequence ID" value="BCI63266.1"/>
    <property type="molecule type" value="Genomic_DNA"/>
</dbReference>
<sequence length="231" mass="27344">MHNYLHIKTYISNIKIQQIIDILLNLITTSMLEEINTSNLIYYLRKGDERAIRFLFETYYIELCLLAKGILNDDFSAQCIVSDLIYHLWENRDSLKKDIELHSYMYKAVKNNCINQLNKNYIKQEYSISGLINNNVTPSDIYFICKDTPYTELENKEILVKIRQAIDSLPQECRTIFELNRYDGLKYEEIAQKQGISINTVKYHLKQAIKKIREQLTDYLTCLLILFNIQC</sequence>
<dbReference type="Gene3D" id="1.10.10.10">
    <property type="entry name" value="Winged helix-like DNA-binding domain superfamily/Winged helix DNA-binding domain"/>
    <property type="match status" value="1"/>
</dbReference>
<dbReference type="SUPFAM" id="SSF88659">
    <property type="entry name" value="Sigma3 and sigma4 domains of RNA polymerase sigma factors"/>
    <property type="match status" value="1"/>
</dbReference>
<keyword evidence="7" id="KW-1185">Reference proteome</keyword>
<dbReference type="InterPro" id="IPR013249">
    <property type="entry name" value="RNA_pol_sigma70_r4_t2"/>
</dbReference>
<reference evidence="7" key="1">
    <citation type="submission" date="2020-07" db="EMBL/GenBank/DDBJ databases">
        <title>Complete genome sequencing of Coprobacter sp. strain 2CBH44.</title>
        <authorList>
            <person name="Sakamoto M."/>
            <person name="Murakami T."/>
            <person name="Mori H."/>
        </authorList>
    </citation>
    <scope>NUCLEOTIDE SEQUENCE [LARGE SCALE GENOMIC DNA]</scope>
    <source>
        <strain evidence="7">2CBH44</strain>
    </source>
</reference>
<dbReference type="Proteomes" id="UP000594042">
    <property type="component" value="Chromosome"/>
</dbReference>
<dbReference type="CDD" id="cd06171">
    <property type="entry name" value="Sigma70_r4"/>
    <property type="match status" value="1"/>
</dbReference>
<dbReference type="KEGG" id="copr:Cop2CBH44_16190"/>
<dbReference type="NCBIfam" id="TIGR02937">
    <property type="entry name" value="sigma70-ECF"/>
    <property type="match status" value="1"/>
</dbReference>
<evidence type="ECO:0000256" key="3">
    <source>
        <dbReference type="ARBA" id="ARBA00023082"/>
    </source>
</evidence>
<dbReference type="PANTHER" id="PTHR43133">
    <property type="entry name" value="RNA POLYMERASE ECF-TYPE SIGMA FACTO"/>
    <property type="match status" value="1"/>
</dbReference>
<dbReference type="AlphaFoldDB" id="A0A7G1HUB5"/>
<dbReference type="Gene3D" id="1.10.1740.10">
    <property type="match status" value="1"/>
</dbReference>
<gene>
    <name evidence="6" type="ORF">Cop2CBH44_16190</name>
</gene>
<dbReference type="InterPro" id="IPR014327">
    <property type="entry name" value="RNA_pol_sigma70_bacteroid"/>
</dbReference>
<dbReference type="GO" id="GO:0000428">
    <property type="term" value="C:DNA-directed RNA polymerase complex"/>
    <property type="evidence" value="ECO:0007669"/>
    <property type="project" value="UniProtKB-KW"/>
</dbReference>
<accession>A0A7G1HUB5</accession>
<evidence type="ECO:0000313" key="6">
    <source>
        <dbReference type="EMBL" id="BCI63266.1"/>
    </source>
</evidence>
<dbReference type="Pfam" id="PF08281">
    <property type="entry name" value="Sigma70_r4_2"/>
    <property type="match status" value="1"/>
</dbReference>
<feature type="domain" description="RNA polymerase sigma factor 70 region 4 type 2" evidence="5">
    <location>
        <begin position="160"/>
        <end position="212"/>
    </location>
</feature>
<evidence type="ECO:0000256" key="1">
    <source>
        <dbReference type="ARBA" id="ARBA00010641"/>
    </source>
</evidence>
<dbReference type="InterPro" id="IPR039425">
    <property type="entry name" value="RNA_pol_sigma-70-like"/>
</dbReference>
<comment type="similarity">
    <text evidence="1">Belongs to the sigma-70 factor family. ECF subfamily.</text>
</comment>
<dbReference type="InterPro" id="IPR036388">
    <property type="entry name" value="WH-like_DNA-bd_sf"/>
</dbReference>
<evidence type="ECO:0000313" key="7">
    <source>
        <dbReference type="Proteomes" id="UP000594042"/>
    </source>
</evidence>
<evidence type="ECO:0000256" key="4">
    <source>
        <dbReference type="ARBA" id="ARBA00023163"/>
    </source>
</evidence>
<protein>
    <submittedName>
        <fullName evidence="6">DNA-directed RNA polymerase sigma-70 factor</fullName>
    </submittedName>
</protein>
<dbReference type="NCBIfam" id="TIGR02985">
    <property type="entry name" value="Sig70_bacteroi1"/>
    <property type="match status" value="1"/>
</dbReference>
<evidence type="ECO:0000256" key="2">
    <source>
        <dbReference type="ARBA" id="ARBA00023015"/>
    </source>
</evidence>
<dbReference type="PANTHER" id="PTHR43133:SF46">
    <property type="entry name" value="RNA POLYMERASE SIGMA-70 FACTOR ECF SUBFAMILY"/>
    <property type="match status" value="1"/>
</dbReference>
<keyword evidence="6" id="KW-0240">DNA-directed RNA polymerase</keyword>
<dbReference type="GO" id="GO:0006352">
    <property type="term" value="P:DNA-templated transcription initiation"/>
    <property type="evidence" value="ECO:0007669"/>
    <property type="project" value="InterPro"/>
</dbReference>
<keyword evidence="2" id="KW-0805">Transcription regulation</keyword>